<dbReference type="PANTHER" id="PTHR38039:SF1">
    <property type="entry name" value="TOXIN YOEB"/>
    <property type="match status" value="1"/>
</dbReference>
<dbReference type="NCBIfam" id="TIGR02116">
    <property type="entry name" value="toxin_Txe_YoeB"/>
    <property type="match status" value="1"/>
</dbReference>
<dbReference type="Pfam" id="PF06769">
    <property type="entry name" value="YoeB_toxin"/>
    <property type="match status" value="1"/>
</dbReference>
<keyword evidence="2" id="KW-1277">Toxin-antitoxin system</keyword>
<evidence type="ECO:0000256" key="1">
    <source>
        <dbReference type="ARBA" id="ARBA00008172"/>
    </source>
</evidence>
<evidence type="ECO:0000313" key="8">
    <source>
        <dbReference type="Proteomes" id="UP000279594"/>
    </source>
</evidence>
<dbReference type="PANTHER" id="PTHR38039">
    <property type="entry name" value="TOXIN YOEB"/>
    <property type="match status" value="1"/>
</dbReference>
<protein>
    <recommendedName>
        <fullName evidence="6">Putative mRNA interferase YoeB</fullName>
    </recommendedName>
</protein>
<evidence type="ECO:0000313" key="7">
    <source>
        <dbReference type="EMBL" id="AYM78943.1"/>
    </source>
</evidence>
<dbReference type="GO" id="GO:0006401">
    <property type="term" value="P:RNA catabolic process"/>
    <property type="evidence" value="ECO:0007669"/>
    <property type="project" value="InterPro"/>
</dbReference>
<accession>A0A3G2EG21</accession>
<keyword evidence="4" id="KW-0255">Endonuclease</keyword>
<dbReference type="GO" id="GO:0004519">
    <property type="term" value="F:endonuclease activity"/>
    <property type="evidence" value="ECO:0007669"/>
    <property type="project" value="UniProtKB-KW"/>
</dbReference>
<dbReference type="AlphaFoldDB" id="A0A3G2EG21"/>
<dbReference type="Proteomes" id="UP000279594">
    <property type="component" value="Chromosome"/>
</dbReference>
<proteinExistence type="inferred from homology"/>
<evidence type="ECO:0000256" key="3">
    <source>
        <dbReference type="ARBA" id="ARBA00022722"/>
    </source>
</evidence>
<keyword evidence="3" id="KW-0540">Nuclease</keyword>
<keyword evidence="5" id="KW-0378">Hydrolase</keyword>
<dbReference type="GO" id="GO:0016787">
    <property type="term" value="F:hydrolase activity"/>
    <property type="evidence" value="ECO:0007669"/>
    <property type="project" value="UniProtKB-KW"/>
</dbReference>
<evidence type="ECO:0000256" key="5">
    <source>
        <dbReference type="ARBA" id="ARBA00022801"/>
    </source>
</evidence>
<evidence type="ECO:0000256" key="6">
    <source>
        <dbReference type="ARBA" id="ARBA00030388"/>
    </source>
</evidence>
<organism evidence="7 8">
    <name type="scientific">Janthinobacterium agaricidamnosum</name>
    <dbReference type="NCBI Taxonomy" id="55508"/>
    <lineage>
        <taxon>Bacteria</taxon>
        <taxon>Pseudomonadati</taxon>
        <taxon>Pseudomonadota</taxon>
        <taxon>Betaproteobacteria</taxon>
        <taxon>Burkholderiales</taxon>
        <taxon>Oxalobacteraceae</taxon>
        <taxon>Janthinobacterium</taxon>
    </lineage>
</organism>
<reference evidence="7 8" key="1">
    <citation type="submission" date="2018-10" db="EMBL/GenBank/DDBJ databases">
        <title>Effects of UV and annual dynamics of microbial communities in freshwater RAS systems.</title>
        <authorList>
            <person name="Bekkelund A.K."/>
            <person name="Hansen B.R."/>
            <person name="Stokken H."/>
            <person name="Eriksen B.F."/>
            <person name="Kashulin N.A."/>
        </authorList>
    </citation>
    <scope>NUCLEOTIDE SEQUENCE [LARGE SCALE GENOMIC DNA]</scope>
    <source>
        <strain evidence="7 8">BHSEK</strain>
    </source>
</reference>
<comment type="similarity">
    <text evidence="1">Belongs to the YoeB family.</text>
</comment>
<name>A0A3G2EG21_9BURK</name>
<dbReference type="SUPFAM" id="SSF143011">
    <property type="entry name" value="RelE-like"/>
    <property type="match status" value="1"/>
</dbReference>
<dbReference type="InterPro" id="IPR035093">
    <property type="entry name" value="RelE/ParE_toxin_dom_sf"/>
</dbReference>
<keyword evidence="8" id="KW-1185">Reference proteome</keyword>
<dbReference type="InterPro" id="IPR009614">
    <property type="entry name" value="YoeB_toxin"/>
</dbReference>
<dbReference type="RefSeq" id="WP_070223221.1">
    <property type="nucleotide sequence ID" value="NZ_CP033019.1"/>
</dbReference>
<evidence type="ECO:0000256" key="2">
    <source>
        <dbReference type="ARBA" id="ARBA00022649"/>
    </source>
</evidence>
<dbReference type="EMBL" id="CP033019">
    <property type="protein sequence ID" value="AYM78943.1"/>
    <property type="molecule type" value="Genomic_DNA"/>
</dbReference>
<gene>
    <name evidence="7" type="ORF">D9M09_26545</name>
</gene>
<dbReference type="Gene3D" id="3.30.2310.20">
    <property type="entry name" value="RelE-like"/>
    <property type="match status" value="1"/>
</dbReference>
<evidence type="ECO:0000256" key="4">
    <source>
        <dbReference type="ARBA" id="ARBA00022759"/>
    </source>
</evidence>
<sequence>MKNRKTENKQQARAAVLAWTDHAWEDYLFWQENDLKILQKINDLLDACLADPFKGTGKPEPLKGDLTGFWSRRIDRQHRLVYLPDAGCIYVAACRYHYDDK</sequence>
<dbReference type="GO" id="GO:0045892">
    <property type="term" value="P:negative regulation of DNA-templated transcription"/>
    <property type="evidence" value="ECO:0007669"/>
    <property type="project" value="TreeGrafter"/>
</dbReference>